<keyword evidence="1" id="KW-0812">Transmembrane</keyword>
<comment type="caution">
    <text evidence="2">The sequence shown here is derived from an EMBL/GenBank/DDBJ whole genome shotgun (WGS) entry which is preliminary data.</text>
</comment>
<reference evidence="2" key="2">
    <citation type="submission" date="2023-05" db="EMBL/GenBank/DDBJ databases">
        <authorList>
            <person name="Schelkunov M.I."/>
        </authorList>
    </citation>
    <scope>NUCLEOTIDE SEQUENCE</scope>
    <source>
        <strain evidence="2">Hsosn_3</strain>
        <tissue evidence="2">Leaf</tissue>
    </source>
</reference>
<reference evidence="2" key="1">
    <citation type="submission" date="2023-02" db="EMBL/GenBank/DDBJ databases">
        <title>Genome of toxic invasive species Heracleum sosnowskyi carries increased number of genes despite the absence of recent whole-genome duplications.</title>
        <authorList>
            <person name="Schelkunov M."/>
            <person name="Shtratnikova V."/>
            <person name="Makarenko M."/>
            <person name="Klepikova A."/>
            <person name="Omelchenko D."/>
            <person name="Novikova G."/>
            <person name="Obukhova E."/>
            <person name="Bogdanov V."/>
            <person name="Penin A."/>
            <person name="Logacheva M."/>
        </authorList>
    </citation>
    <scope>NUCLEOTIDE SEQUENCE</scope>
    <source>
        <strain evidence="2">Hsosn_3</strain>
        <tissue evidence="2">Leaf</tissue>
    </source>
</reference>
<feature type="transmembrane region" description="Helical" evidence="1">
    <location>
        <begin position="77"/>
        <end position="96"/>
    </location>
</feature>
<keyword evidence="1" id="KW-1133">Transmembrane helix</keyword>
<gene>
    <name evidence="2" type="ORF">POM88_048850</name>
</gene>
<name>A0AAD8M0V5_9APIA</name>
<dbReference type="AlphaFoldDB" id="A0AAD8M0V5"/>
<dbReference type="Proteomes" id="UP001237642">
    <property type="component" value="Unassembled WGS sequence"/>
</dbReference>
<evidence type="ECO:0000313" key="2">
    <source>
        <dbReference type="EMBL" id="KAK1355594.1"/>
    </source>
</evidence>
<dbReference type="EMBL" id="JAUIZM010000011">
    <property type="protein sequence ID" value="KAK1355594.1"/>
    <property type="molecule type" value="Genomic_DNA"/>
</dbReference>
<keyword evidence="1" id="KW-0472">Membrane</keyword>
<keyword evidence="3" id="KW-1185">Reference proteome</keyword>
<accession>A0AAD8M0V5</accession>
<proteinExistence type="predicted"/>
<organism evidence="2 3">
    <name type="scientific">Heracleum sosnowskyi</name>
    <dbReference type="NCBI Taxonomy" id="360622"/>
    <lineage>
        <taxon>Eukaryota</taxon>
        <taxon>Viridiplantae</taxon>
        <taxon>Streptophyta</taxon>
        <taxon>Embryophyta</taxon>
        <taxon>Tracheophyta</taxon>
        <taxon>Spermatophyta</taxon>
        <taxon>Magnoliopsida</taxon>
        <taxon>eudicotyledons</taxon>
        <taxon>Gunneridae</taxon>
        <taxon>Pentapetalae</taxon>
        <taxon>asterids</taxon>
        <taxon>campanulids</taxon>
        <taxon>Apiales</taxon>
        <taxon>Apiaceae</taxon>
        <taxon>Apioideae</taxon>
        <taxon>apioid superclade</taxon>
        <taxon>Tordylieae</taxon>
        <taxon>Tordyliinae</taxon>
        <taxon>Heracleum</taxon>
    </lineage>
</organism>
<sequence length="118" mass="13327">MSQIPDLNLPYESDPEEDMDIEDVNSFIDSMYGGPAVWEEPTGLAYWGYSQSQVSDVLVDLAVSDASGNGGKHLEHAYHLLYLFVLSTNYFSLLLYTSERLQKIMEYVNEVHILCGIL</sequence>
<evidence type="ECO:0000256" key="1">
    <source>
        <dbReference type="SAM" id="Phobius"/>
    </source>
</evidence>
<protein>
    <submittedName>
        <fullName evidence="2">Uncharacterized protein</fullName>
    </submittedName>
</protein>
<evidence type="ECO:0000313" key="3">
    <source>
        <dbReference type="Proteomes" id="UP001237642"/>
    </source>
</evidence>